<reference evidence="4" key="1">
    <citation type="submission" date="2021-01" db="EMBL/GenBank/DDBJ databases">
        <title>Whole genome shotgun sequence of Actinocatenispora rupis NBRC 107355.</title>
        <authorList>
            <person name="Komaki H."/>
            <person name="Tamura T."/>
        </authorList>
    </citation>
    <scope>NUCLEOTIDE SEQUENCE</scope>
    <source>
        <strain evidence="4">NBRC 107355</strain>
    </source>
</reference>
<accession>A0A8J3J8F8</accession>
<dbReference type="Proteomes" id="UP000612808">
    <property type="component" value="Unassembled WGS sequence"/>
</dbReference>
<keyword evidence="1" id="KW-0863">Zinc-finger</keyword>
<evidence type="ECO:0000259" key="3">
    <source>
        <dbReference type="PROSITE" id="PS50966"/>
    </source>
</evidence>
<dbReference type="EMBL" id="BOMB01000027">
    <property type="protein sequence ID" value="GID13862.1"/>
    <property type="molecule type" value="Genomic_DNA"/>
</dbReference>
<dbReference type="GO" id="GO:0008270">
    <property type="term" value="F:zinc ion binding"/>
    <property type="evidence" value="ECO:0007669"/>
    <property type="project" value="UniProtKB-KW"/>
</dbReference>
<dbReference type="Pfam" id="PF04434">
    <property type="entry name" value="SWIM"/>
    <property type="match status" value="1"/>
</dbReference>
<dbReference type="InterPro" id="IPR007527">
    <property type="entry name" value="Znf_SWIM"/>
</dbReference>
<evidence type="ECO:0000256" key="2">
    <source>
        <dbReference type="SAM" id="MobiDB-lite"/>
    </source>
</evidence>
<sequence length="267" mass="27711">MTGPGGTEELVVARRAPESRRRFGNTWWGRAWLGALERQAELDPNRLPRGRTYARSGAVGDTVVRPGAATARVRGSRPEPYRVVVRVAVFTDAEWDGVFAAMAGRLGHAAALLDGELPPEVVDDVARAGLSLLPGPRDITVGCSCPDRAVPCKHAAAVCYVLGDAMDADPFAVLLLRGRGRDRVLSALRTLRGNGSGPPAAPAATATVPAAEAYARQPAPLPHPLPPPPAPGTPVPLPESDAVDVAALTALAATAARRAATLLTDGS</sequence>
<organism evidence="4 5">
    <name type="scientific">Actinocatenispora rupis</name>
    <dbReference type="NCBI Taxonomy" id="519421"/>
    <lineage>
        <taxon>Bacteria</taxon>
        <taxon>Bacillati</taxon>
        <taxon>Actinomycetota</taxon>
        <taxon>Actinomycetes</taxon>
        <taxon>Micromonosporales</taxon>
        <taxon>Micromonosporaceae</taxon>
        <taxon>Actinocatenispora</taxon>
    </lineage>
</organism>
<dbReference type="RefSeq" id="WP_203661288.1">
    <property type="nucleotide sequence ID" value="NZ_BAAAZM010000014.1"/>
</dbReference>
<protein>
    <recommendedName>
        <fullName evidence="3">SWIM-type domain-containing protein</fullName>
    </recommendedName>
</protein>
<keyword evidence="1" id="KW-0479">Metal-binding</keyword>
<dbReference type="PROSITE" id="PS50966">
    <property type="entry name" value="ZF_SWIM"/>
    <property type="match status" value="1"/>
</dbReference>
<dbReference type="PANTHER" id="PTHR38133:SF1">
    <property type="entry name" value="SLR1429 PROTEIN"/>
    <property type="match status" value="1"/>
</dbReference>
<keyword evidence="5" id="KW-1185">Reference proteome</keyword>
<name>A0A8J3J8F8_9ACTN</name>
<evidence type="ECO:0000313" key="5">
    <source>
        <dbReference type="Proteomes" id="UP000612808"/>
    </source>
</evidence>
<dbReference type="AlphaFoldDB" id="A0A8J3J8F8"/>
<keyword evidence="1" id="KW-0862">Zinc</keyword>
<feature type="compositionally biased region" description="Pro residues" evidence="2">
    <location>
        <begin position="219"/>
        <end position="237"/>
    </location>
</feature>
<comment type="caution">
    <text evidence="4">The sequence shown here is derived from an EMBL/GenBank/DDBJ whole genome shotgun (WGS) entry which is preliminary data.</text>
</comment>
<dbReference type="PANTHER" id="PTHR38133">
    <property type="entry name" value="SLR1429 PROTEIN"/>
    <property type="match status" value="1"/>
</dbReference>
<feature type="domain" description="SWIM-type" evidence="3">
    <location>
        <begin position="128"/>
        <end position="163"/>
    </location>
</feature>
<evidence type="ECO:0000256" key="1">
    <source>
        <dbReference type="PROSITE-ProRule" id="PRU00325"/>
    </source>
</evidence>
<feature type="region of interest" description="Disordered" evidence="2">
    <location>
        <begin position="217"/>
        <end position="239"/>
    </location>
</feature>
<proteinExistence type="predicted"/>
<evidence type="ECO:0000313" key="4">
    <source>
        <dbReference type="EMBL" id="GID13862.1"/>
    </source>
</evidence>
<gene>
    <name evidence="4" type="ORF">Aru02nite_47510</name>
</gene>